<proteinExistence type="predicted"/>
<evidence type="ECO:0000256" key="1">
    <source>
        <dbReference type="SAM" id="MobiDB-lite"/>
    </source>
</evidence>
<organism evidence="2 3">
    <name type="scientific">Inhella proteolytica</name>
    <dbReference type="NCBI Taxonomy" id="2795029"/>
    <lineage>
        <taxon>Bacteria</taxon>
        <taxon>Pseudomonadati</taxon>
        <taxon>Pseudomonadota</taxon>
        <taxon>Betaproteobacteria</taxon>
        <taxon>Burkholderiales</taxon>
        <taxon>Sphaerotilaceae</taxon>
        <taxon>Inhella</taxon>
    </lineage>
</organism>
<reference evidence="2" key="1">
    <citation type="submission" date="2020-12" db="EMBL/GenBank/DDBJ databases">
        <title>The genome sequence of Inhella sp. 1Y17.</title>
        <authorList>
            <person name="Liu Y."/>
        </authorList>
    </citation>
    <scope>NUCLEOTIDE SEQUENCE</scope>
    <source>
        <strain evidence="2">1Y17</strain>
    </source>
</reference>
<name>A0A931J400_9BURK</name>
<gene>
    <name evidence="2" type="ORF">I7X39_20015</name>
</gene>
<dbReference type="EMBL" id="JAEDAK010000019">
    <property type="protein sequence ID" value="MBH9579186.1"/>
    <property type="molecule type" value="Genomic_DNA"/>
</dbReference>
<comment type="caution">
    <text evidence="2">The sequence shown here is derived from an EMBL/GenBank/DDBJ whole genome shotgun (WGS) entry which is preliminary data.</text>
</comment>
<accession>A0A931J400</accession>
<keyword evidence="3" id="KW-1185">Reference proteome</keyword>
<protein>
    <submittedName>
        <fullName evidence="2">Uncharacterized protein</fullName>
    </submittedName>
</protein>
<feature type="region of interest" description="Disordered" evidence="1">
    <location>
        <begin position="217"/>
        <end position="239"/>
    </location>
</feature>
<dbReference type="Proteomes" id="UP000613266">
    <property type="component" value="Unassembled WGS sequence"/>
</dbReference>
<evidence type="ECO:0000313" key="2">
    <source>
        <dbReference type="EMBL" id="MBH9579186.1"/>
    </source>
</evidence>
<dbReference type="AlphaFoldDB" id="A0A931J400"/>
<evidence type="ECO:0000313" key="3">
    <source>
        <dbReference type="Proteomes" id="UP000613266"/>
    </source>
</evidence>
<sequence length="239" mass="26468">MHPTLHWMTLGLLAWVLPAGADGLRPESGVLSAFDEPSPYELRLRRELLRNDVFRLCQMLSIPPREPERAVFMLKADDGSFTVISRTLKDSLWHAMFRQMDGAHARKRSHAIGPERRTATLKRVRAHVRTEVATLDPETGTLVAETCEAVLLKVAPATEPELVPDGTRHHASHWVRGAVLSGTTSSPEEGRLAADFVAMEDSLRAFAEAKPQARAAARSDLLGKARQLRDRLGVKPHSP</sequence>
<feature type="compositionally biased region" description="Basic and acidic residues" evidence="1">
    <location>
        <begin position="221"/>
        <end position="233"/>
    </location>
</feature>